<evidence type="ECO:0000256" key="1">
    <source>
        <dbReference type="ARBA" id="ARBA00007362"/>
    </source>
</evidence>
<dbReference type="AlphaFoldDB" id="A0A926I756"/>
<sequence length="284" mass="30821">MNAFLLIVIIFGMTLQQVARKAYNIRVKGGVYSFSAASALVAALLFVAVSGGSFQFSSTALIYAIAFAIAYSVAMVFTLLAITEGPLALTSLIISYSLIIPTFYGLLFLNEPIGIWLLIGIFLLLVSLFLINWEKKGEKKEITLKWGLFALLAFVGNGACSTIQKVQQIDCGGRYKNEFMMIALTISAVVMFLLALPVEKKRLANNLKQGFLWYLLCGLGNGAVNLFVLVLSLKMPASVMFPLISAGGIVTTVFISLFVYKEKLSIQQKFGVALGTLAIVALNL</sequence>
<feature type="transmembrane region" description="Helical" evidence="2">
    <location>
        <begin position="61"/>
        <end position="82"/>
    </location>
</feature>
<feature type="transmembrane region" description="Helical" evidence="2">
    <location>
        <begin position="239"/>
        <end position="260"/>
    </location>
</feature>
<organism evidence="4 5">
    <name type="scientific">Fumia xinanensis</name>
    <dbReference type="NCBI Taxonomy" id="2763659"/>
    <lineage>
        <taxon>Bacteria</taxon>
        <taxon>Bacillati</taxon>
        <taxon>Bacillota</taxon>
        <taxon>Clostridia</taxon>
        <taxon>Eubacteriales</taxon>
        <taxon>Oscillospiraceae</taxon>
        <taxon>Fumia</taxon>
    </lineage>
</organism>
<dbReference type="RefSeq" id="WP_249294467.1">
    <property type="nucleotide sequence ID" value="NZ_JACRSV010000001.1"/>
</dbReference>
<feature type="transmembrane region" description="Helical" evidence="2">
    <location>
        <begin position="143"/>
        <end position="164"/>
    </location>
</feature>
<evidence type="ECO:0000256" key="2">
    <source>
        <dbReference type="SAM" id="Phobius"/>
    </source>
</evidence>
<feature type="domain" description="EamA" evidence="3">
    <location>
        <begin position="148"/>
        <end position="283"/>
    </location>
</feature>
<dbReference type="EMBL" id="JACRSV010000001">
    <property type="protein sequence ID" value="MBC8559576.1"/>
    <property type="molecule type" value="Genomic_DNA"/>
</dbReference>
<feature type="transmembrane region" description="Helical" evidence="2">
    <location>
        <begin position="30"/>
        <end position="49"/>
    </location>
</feature>
<dbReference type="Pfam" id="PF00892">
    <property type="entry name" value="EamA"/>
    <property type="match status" value="1"/>
</dbReference>
<keyword evidence="2" id="KW-0812">Transmembrane</keyword>
<dbReference type="InterPro" id="IPR000620">
    <property type="entry name" value="EamA_dom"/>
</dbReference>
<keyword evidence="5" id="KW-1185">Reference proteome</keyword>
<keyword evidence="2" id="KW-0472">Membrane</keyword>
<name>A0A926I756_9FIRM</name>
<feature type="transmembrane region" description="Helical" evidence="2">
    <location>
        <begin position="179"/>
        <end position="199"/>
    </location>
</feature>
<protein>
    <submittedName>
        <fullName evidence="4">EamA family transporter</fullName>
    </submittedName>
</protein>
<evidence type="ECO:0000313" key="5">
    <source>
        <dbReference type="Proteomes" id="UP000610760"/>
    </source>
</evidence>
<gene>
    <name evidence="4" type="ORF">H8710_05750</name>
</gene>
<comment type="caution">
    <text evidence="4">The sequence shown here is derived from an EMBL/GenBank/DDBJ whole genome shotgun (WGS) entry which is preliminary data.</text>
</comment>
<keyword evidence="2" id="KW-1133">Transmembrane helix</keyword>
<evidence type="ECO:0000259" key="3">
    <source>
        <dbReference type="Pfam" id="PF00892"/>
    </source>
</evidence>
<evidence type="ECO:0000313" key="4">
    <source>
        <dbReference type="EMBL" id="MBC8559576.1"/>
    </source>
</evidence>
<accession>A0A926I756</accession>
<reference evidence="4" key="1">
    <citation type="submission" date="2020-08" db="EMBL/GenBank/DDBJ databases">
        <title>Genome public.</title>
        <authorList>
            <person name="Liu C."/>
            <person name="Sun Q."/>
        </authorList>
    </citation>
    <scope>NUCLEOTIDE SEQUENCE</scope>
    <source>
        <strain evidence="4">NSJ-33</strain>
    </source>
</reference>
<feature type="transmembrane region" description="Helical" evidence="2">
    <location>
        <begin position="211"/>
        <end position="233"/>
    </location>
</feature>
<dbReference type="Gene3D" id="1.10.3730.20">
    <property type="match status" value="1"/>
</dbReference>
<dbReference type="GO" id="GO:0016020">
    <property type="term" value="C:membrane"/>
    <property type="evidence" value="ECO:0007669"/>
    <property type="project" value="InterPro"/>
</dbReference>
<comment type="similarity">
    <text evidence="1">Belongs to the EamA transporter family.</text>
</comment>
<feature type="transmembrane region" description="Helical" evidence="2">
    <location>
        <begin position="113"/>
        <end position="131"/>
    </location>
</feature>
<dbReference type="InterPro" id="IPR037185">
    <property type="entry name" value="EmrE-like"/>
</dbReference>
<dbReference type="SUPFAM" id="SSF103481">
    <property type="entry name" value="Multidrug resistance efflux transporter EmrE"/>
    <property type="match status" value="2"/>
</dbReference>
<dbReference type="Proteomes" id="UP000610760">
    <property type="component" value="Unassembled WGS sequence"/>
</dbReference>
<proteinExistence type="inferred from homology"/>